<evidence type="ECO:0000256" key="6">
    <source>
        <dbReference type="ARBA" id="ARBA00023159"/>
    </source>
</evidence>
<evidence type="ECO:0000256" key="4">
    <source>
        <dbReference type="ARBA" id="ARBA00023015"/>
    </source>
</evidence>
<feature type="DNA-binding region" description="HMG box" evidence="9">
    <location>
        <begin position="298"/>
        <end position="366"/>
    </location>
</feature>
<sequence>MSNGNTGNSESELSDEWTGTGSSSLFNTSTCERLDPEHLPMTKNKPTIPDYLTESIEGSAVSDAHTGIRSASSVWPYISPGLANSPWFRMAAQCYRVENLRDSNEHGLAEADQISSKWSHNDLSENSHATSSDWAVGVQGDSMGHVSSLVTEIKFDSYSGMTTPGTEKPVRHDIQSHGGTCDAGYLSKSSEHSHANLCHTLRDGVASLLTSSVPTESDTHHQCEEAGFSGRGAETAQLTSNRLPTNSSRGPSLTVKIQMPLADRPYNIDATHSHLTANHHHLRHHDLAEELGDKHVHVKKPLNAFMLFMKDKRAQVMAECTLKESAAINQILGRKWHALSREEQAKYYGLARVEKERHQRMYPGWSARDNYACQVKRRKKRTGHESVRFIGKSSSVSPRAQTGGTGQTQILTPSVNKAMNVTVSDSADDLMPSANAPDSRLSHYTAETSNSSLYAPTAQSPFLNEPLWPFDSFKHINHHMDCGTNFTDLYVRPDLMHRSLLGGNSSLSGRSSASTGYPLSAVPSGCCPSCPEIMDAFDNRVQRCSNRFHCSPLLSGYLRSTQEGSVTSLKLALEQDDRKSPCFHSAIRCPHEDPLLKFNVPLQARESLLHPSTQRPSESLSFDSACARIGLTSGDRLIKATCAPVPDLLQSTRGPDLTARFSRPISPFGHNLSNSITSPPFTINQSHASTFSRSQTATNAAVASVAAAVSLSASSPGNSERASVSCYESNNYFSGLYQSTHRADSEMSCTDLSPVGPTEQEFDLYDKTDHYVQPAQLTENLSLKPKMALDLKKNKC</sequence>
<dbReference type="FunFam" id="1.10.30.10:FF:000001">
    <property type="entry name" value="transcription factor 7 isoform X2"/>
    <property type="match status" value="1"/>
</dbReference>
<dbReference type="Gene3D" id="1.10.30.10">
    <property type="entry name" value="High mobility group box domain"/>
    <property type="match status" value="1"/>
</dbReference>
<dbReference type="GO" id="GO:1990907">
    <property type="term" value="C:beta-catenin-TCF complex"/>
    <property type="evidence" value="ECO:0007669"/>
    <property type="project" value="TreeGrafter"/>
</dbReference>
<feature type="domain" description="HMG box" evidence="11">
    <location>
        <begin position="298"/>
        <end position="366"/>
    </location>
</feature>
<dbReference type="EMBL" id="JXXN02000865">
    <property type="protein sequence ID" value="THD26097.1"/>
    <property type="molecule type" value="Genomic_DNA"/>
</dbReference>
<accession>A0A4E0RWS9</accession>
<dbReference type="GO" id="GO:0000785">
    <property type="term" value="C:chromatin"/>
    <property type="evidence" value="ECO:0007669"/>
    <property type="project" value="TreeGrafter"/>
</dbReference>
<comment type="subcellular location">
    <subcellularLocation>
        <location evidence="1">Nucleus</location>
    </subcellularLocation>
</comment>
<keyword evidence="13" id="KW-1185">Reference proteome</keyword>
<evidence type="ECO:0000256" key="8">
    <source>
        <dbReference type="ARBA" id="ARBA00023242"/>
    </source>
</evidence>
<dbReference type="GO" id="GO:0060070">
    <property type="term" value="P:canonical Wnt signaling pathway"/>
    <property type="evidence" value="ECO:0007669"/>
    <property type="project" value="TreeGrafter"/>
</dbReference>
<dbReference type="PANTHER" id="PTHR10373:SF11">
    <property type="entry name" value="LYMPHOID ENHANCER-BINDING FACTOR 1"/>
    <property type="match status" value="1"/>
</dbReference>
<dbReference type="GO" id="GO:0000981">
    <property type="term" value="F:DNA-binding transcription factor activity, RNA polymerase II-specific"/>
    <property type="evidence" value="ECO:0007669"/>
    <property type="project" value="TreeGrafter"/>
</dbReference>
<feature type="compositionally biased region" description="Polar residues" evidence="10">
    <location>
        <begin position="1"/>
        <end position="31"/>
    </location>
</feature>
<feature type="region of interest" description="Disordered" evidence="10">
    <location>
        <begin position="1"/>
        <end position="46"/>
    </location>
</feature>
<evidence type="ECO:0000256" key="9">
    <source>
        <dbReference type="PROSITE-ProRule" id="PRU00267"/>
    </source>
</evidence>
<dbReference type="PANTHER" id="PTHR10373">
    <property type="entry name" value="TRANSCRIPTION FACTOR 7 FAMILY MEMBER"/>
    <property type="match status" value="1"/>
</dbReference>
<dbReference type="Pfam" id="PF00505">
    <property type="entry name" value="HMG_box"/>
    <property type="match status" value="1"/>
</dbReference>
<evidence type="ECO:0000256" key="5">
    <source>
        <dbReference type="ARBA" id="ARBA00023125"/>
    </source>
</evidence>
<feature type="region of interest" description="Disordered" evidence="10">
    <location>
        <begin position="377"/>
        <end position="409"/>
    </location>
</feature>
<gene>
    <name evidence="12" type="ORF">D915_003149</name>
</gene>
<dbReference type="PROSITE" id="PS50118">
    <property type="entry name" value="HMG_BOX_2"/>
    <property type="match status" value="1"/>
</dbReference>
<keyword evidence="6" id="KW-0010">Activator</keyword>
<dbReference type="SUPFAM" id="SSF47095">
    <property type="entry name" value="HMG-box"/>
    <property type="match status" value="1"/>
</dbReference>
<keyword evidence="3" id="KW-0879">Wnt signaling pathway</keyword>
<comment type="caution">
    <text evidence="12">The sequence shown here is derived from an EMBL/GenBank/DDBJ whole genome shotgun (WGS) entry which is preliminary data.</text>
</comment>
<feature type="compositionally biased region" description="Polar residues" evidence="10">
    <location>
        <begin position="236"/>
        <end position="251"/>
    </location>
</feature>
<dbReference type="InterPro" id="IPR036910">
    <property type="entry name" value="HMG_box_dom_sf"/>
</dbReference>
<feature type="region of interest" description="Disordered" evidence="10">
    <location>
        <begin position="227"/>
        <end position="252"/>
    </location>
</feature>
<dbReference type="InterPro" id="IPR009071">
    <property type="entry name" value="HMG_box_dom"/>
</dbReference>
<dbReference type="InterPro" id="IPR024940">
    <property type="entry name" value="TCF/LEF"/>
</dbReference>
<organism evidence="12 13">
    <name type="scientific">Fasciola hepatica</name>
    <name type="common">Liver fluke</name>
    <dbReference type="NCBI Taxonomy" id="6192"/>
    <lineage>
        <taxon>Eukaryota</taxon>
        <taxon>Metazoa</taxon>
        <taxon>Spiralia</taxon>
        <taxon>Lophotrochozoa</taxon>
        <taxon>Platyhelminthes</taxon>
        <taxon>Trematoda</taxon>
        <taxon>Digenea</taxon>
        <taxon>Plagiorchiida</taxon>
        <taxon>Echinostomata</taxon>
        <taxon>Echinostomatoidea</taxon>
        <taxon>Fasciolidae</taxon>
        <taxon>Fasciola</taxon>
    </lineage>
</organism>
<evidence type="ECO:0000256" key="1">
    <source>
        <dbReference type="ARBA" id="ARBA00004123"/>
    </source>
</evidence>
<reference evidence="12" key="1">
    <citation type="submission" date="2019-03" db="EMBL/GenBank/DDBJ databases">
        <title>Improved annotation for the trematode Fasciola hepatica.</title>
        <authorList>
            <person name="Choi Y.-J."/>
            <person name="Martin J."/>
            <person name="Mitreva M."/>
        </authorList>
    </citation>
    <scope>NUCLEOTIDE SEQUENCE [LARGE SCALE GENOMIC DNA]</scope>
</reference>
<proteinExistence type="inferred from homology"/>
<evidence type="ECO:0000256" key="7">
    <source>
        <dbReference type="ARBA" id="ARBA00023163"/>
    </source>
</evidence>
<keyword evidence="4" id="KW-0805">Transcription regulation</keyword>
<evidence type="ECO:0000259" key="11">
    <source>
        <dbReference type="PROSITE" id="PS50118"/>
    </source>
</evidence>
<dbReference type="SMART" id="SM00398">
    <property type="entry name" value="HMG"/>
    <property type="match status" value="1"/>
</dbReference>
<protein>
    <submittedName>
        <fullName evidence="12">Lymphoid enhancer-binding factor 1</fullName>
    </submittedName>
</protein>
<dbReference type="AlphaFoldDB" id="A0A4E0RWS9"/>
<keyword evidence="5 9" id="KW-0238">DNA-binding</keyword>
<dbReference type="GO" id="GO:0000978">
    <property type="term" value="F:RNA polymerase II cis-regulatory region sequence-specific DNA binding"/>
    <property type="evidence" value="ECO:0007669"/>
    <property type="project" value="TreeGrafter"/>
</dbReference>
<comment type="similarity">
    <text evidence="2">Belongs to the TCF/LEF family.</text>
</comment>
<keyword evidence="8 9" id="KW-0539">Nucleus</keyword>
<evidence type="ECO:0000256" key="2">
    <source>
        <dbReference type="ARBA" id="ARBA00006569"/>
    </source>
</evidence>
<dbReference type="Proteomes" id="UP000230066">
    <property type="component" value="Unassembled WGS sequence"/>
</dbReference>
<keyword evidence="7" id="KW-0804">Transcription</keyword>
<evidence type="ECO:0000256" key="10">
    <source>
        <dbReference type="SAM" id="MobiDB-lite"/>
    </source>
</evidence>
<name>A0A4E0RWS9_FASHE</name>
<dbReference type="CDD" id="cd21996">
    <property type="entry name" value="HMG-box_TCF7-like"/>
    <property type="match status" value="1"/>
</dbReference>
<evidence type="ECO:0000256" key="3">
    <source>
        <dbReference type="ARBA" id="ARBA00022687"/>
    </source>
</evidence>
<evidence type="ECO:0000313" key="13">
    <source>
        <dbReference type="Proteomes" id="UP000230066"/>
    </source>
</evidence>
<evidence type="ECO:0000313" key="12">
    <source>
        <dbReference type="EMBL" id="THD26097.1"/>
    </source>
</evidence>